<evidence type="ECO:0000256" key="4">
    <source>
        <dbReference type="PROSITE-ProRule" id="PRU00504"/>
    </source>
</evidence>
<dbReference type="SUPFAM" id="SSF63829">
    <property type="entry name" value="Calcium-dependent phosphotriesterase"/>
    <property type="match status" value="1"/>
</dbReference>
<feature type="chain" id="PRO_5047069628" evidence="5">
    <location>
        <begin position="27"/>
        <end position="303"/>
    </location>
</feature>
<dbReference type="RefSeq" id="WP_380937922.1">
    <property type="nucleotide sequence ID" value="NZ_JBHUFC010000001.1"/>
</dbReference>
<evidence type="ECO:0000256" key="2">
    <source>
        <dbReference type="ARBA" id="ARBA00022737"/>
    </source>
</evidence>
<dbReference type="Gene3D" id="2.120.10.30">
    <property type="entry name" value="TolB, C-terminal domain"/>
    <property type="match status" value="1"/>
</dbReference>
<proteinExistence type="predicted"/>
<dbReference type="PANTHER" id="PTHR10680:SF38">
    <property type="entry name" value="BLL1368 PROTEIN"/>
    <property type="match status" value="1"/>
</dbReference>
<keyword evidence="2" id="KW-0677">Repeat</keyword>
<keyword evidence="7" id="KW-1185">Reference proteome</keyword>
<keyword evidence="6" id="KW-0456">Lyase</keyword>
<feature type="repeat" description="NHL" evidence="4">
    <location>
        <begin position="181"/>
        <end position="220"/>
    </location>
</feature>
<protein>
    <submittedName>
        <fullName evidence="6">Peptidyl-alpha-hydroxyglycine alpha-amidating lyase family protein</fullName>
    </submittedName>
</protein>
<dbReference type="PANTHER" id="PTHR10680">
    <property type="entry name" value="PEPTIDYL-GLYCINE ALPHA-AMIDATING MONOOXYGENASE"/>
    <property type="match status" value="1"/>
</dbReference>
<feature type="signal peptide" evidence="5">
    <location>
        <begin position="1"/>
        <end position="26"/>
    </location>
</feature>
<dbReference type="Pfam" id="PF01436">
    <property type="entry name" value="NHL"/>
    <property type="match status" value="2"/>
</dbReference>
<dbReference type="PROSITE" id="PS51125">
    <property type="entry name" value="NHL"/>
    <property type="match status" value="1"/>
</dbReference>
<gene>
    <name evidence="6" type="ORF">ACFSC3_01225</name>
</gene>
<keyword evidence="3" id="KW-0325">Glycoprotein</keyword>
<reference evidence="7" key="1">
    <citation type="journal article" date="2019" name="Int. J. Syst. Evol. Microbiol.">
        <title>The Global Catalogue of Microorganisms (GCM) 10K type strain sequencing project: providing services to taxonomists for standard genome sequencing and annotation.</title>
        <authorList>
            <consortium name="The Broad Institute Genomics Platform"/>
            <consortium name="The Broad Institute Genome Sequencing Center for Infectious Disease"/>
            <person name="Wu L."/>
            <person name="Ma J."/>
        </authorList>
    </citation>
    <scope>NUCLEOTIDE SEQUENCE [LARGE SCALE GENOMIC DNA]</scope>
    <source>
        <strain evidence="7">Q85</strain>
    </source>
</reference>
<dbReference type="CDD" id="cd14958">
    <property type="entry name" value="NHL_PAL_like"/>
    <property type="match status" value="1"/>
</dbReference>
<evidence type="ECO:0000256" key="5">
    <source>
        <dbReference type="SAM" id="SignalP"/>
    </source>
</evidence>
<name>A0ABW4N7R5_9SPHN</name>
<dbReference type="GO" id="GO:0016829">
    <property type="term" value="F:lyase activity"/>
    <property type="evidence" value="ECO:0007669"/>
    <property type="project" value="UniProtKB-KW"/>
</dbReference>
<dbReference type="EMBL" id="JBHUFC010000001">
    <property type="protein sequence ID" value="MFD1786183.1"/>
    <property type="molecule type" value="Genomic_DNA"/>
</dbReference>
<dbReference type="Proteomes" id="UP001597283">
    <property type="component" value="Unassembled WGS sequence"/>
</dbReference>
<evidence type="ECO:0000313" key="6">
    <source>
        <dbReference type="EMBL" id="MFD1786183.1"/>
    </source>
</evidence>
<keyword evidence="1 5" id="KW-0732">Signal</keyword>
<dbReference type="InterPro" id="IPR011042">
    <property type="entry name" value="6-blade_b-propeller_TolB-like"/>
</dbReference>
<organism evidence="6 7">
    <name type="scientific">Sphingomonas floccifaciens</name>
    <dbReference type="NCBI Taxonomy" id="1844115"/>
    <lineage>
        <taxon>Bacteria</taxon>
        <taxon>Pseudomonadati</taxon>
        <taxon>Pseudomonadota</taxon>
        <taxon>Alphaproteobacteria</taxon>
        <taxon>Sphingomonadales</taxon>
        <taxon>Sphingomonadaceae</taxon>
        <taxon>Sphingomonas</taxon>
    </lineage>
</organism>
<accession>A0ABW4N7R5</accession>
<sequence>MMSWMGTRAIAAIALLAASPVPVAQADPARTYTKVTDWARLPPGVAWAEMTGVAIDAKGNIYTLQRTPSKVMVFSPNGQLLRTWGEGAFAKAHAIRIDRMGDVWITDRELHQAMKFTPEGKPLMALGTRGVAGDNDSTTSLNGPADLAFAPNGDIFVADGESTNTRVVRYDRKGHFLAKWGTKGSGDGQLMTPHSIVMDRRGRLYVANRGNKRVEIFDQTGRFLGQITNAATPYGLAIAPNGTLYVADGTAGSEGMTVLDTRTGAVLAHFTGITGAHMVAVDAKNAIYVAEVRGRAVDKFVPK</sequence>
<dbReference type="InterPro" id="IPR001258">
    <property type="entry name" value="NHL_repeat"/>
</dbReference>
<evidence type="ECO:0000256" key="3">
    <source>
        <dbReference type="ARBA" id="ARBA00023180"/>
    </source>
</evidence>
<evidence type="ECO:0000256" key="1">
    <source>
        <dbReference type="ARBA" id="ARBA00022729"/>
    </source>
</evidence>
<comment type="caution">
    <text evidence="6">The sequence shown here is derived from an EMBL/GenBank/DDBJ whole genome shotgun (WGS) entry which is preliminary data.</text>
</comment>
<evidence type="ECO:0000313" key="7">
    <source>
        <dbReference type="Proteomes" id="UP001597283"/>
    </source>
</evidence>